<comment type="similarity">
    <text evidence="7">Belongs to the methyl-accepting chemotaxis (MCP) protein family.</text>
</comment>
<dbReference type="InterPro" id="IPR003660">
    <property type="entry name" value="HAMP_dom"/>
</dbReference>
<keyword evidence="13" id="KW-1185">Reference proteome</keyword>
<feature type="transmembrane region" description="Helical" evidence="9">
    <location>
        <begin position="179"/>
        <end position="201"/>
    </location>
</feature>
<dbReference type="RefSeq" id="WP_207566490.1">
    <property type="nucleotide sequence ID" value="NZ_CP071446.1"/>
</dbReference>
<dbReference type="InterPro" id="IPR004090">
    <property type="entry name" value="Chemotax_Me-accpt_rcpt"/>
</dbReference>
<evidence type="ECO:0000256" key="3">
    <source>
        <dbReference type="ARBA" id="ARBA00022692"/>
    </source>
</evidence>
<keyword evidence="3 9" id="KW-0812">Transmembrane</keyword>
<feature type="transmembrane region" description="Helical" evidence="9">
    <location>
        <begin position="6"/>
        <end position="31"/>
    </location>
</feature>
<evidence type="ECO:0000313" key="12">
    <source>
        <dbReference type="EMBL" id="QTA37768.1"/>
    </source>
</evidence>
<keyword evidence="6 8" id="KW-0807">Transducer</keyword>
<protein>
    <submittedName>
        <fullName evidence="12">Methyl-accepting chemotaxis protein</fullName>
    </submittedName>
</protein>
<dbReference type="Pfam" id="PF00672">
    <property type="entry name" value="HAMP"/>
    <property type="match status" value="1"/>
</dbReference>
<evidence type="ECO:0000256" key="9">
    <source>
        <dbReference type="SAM" id="Phobius"/>
    </source>
</evidence>
<dbReference type="CDD" id="cd06225">
    <property type="entry name" value="HAMP"/>
    <property type="match status" value="1"/>
</dbReference>
<dbReference type="SMART" id="SM00283">
    <property type="entry name" value="MA"/>
    <property type="match status" value="1"/>
</dbReference>
<dbReference type="Pfam" id="PF08269">
    <property type="entry name" value="dCache_2"/>
    <property type="match status" value="1"/>
</dbReference>
<evidence type="ECO:0000259" key="10">
    <source>
        <dbReference type="PROSITE" id="PS50111"/>
    </source>
</evidence>
<dbReference type="Proteomes" id="UP000671862">
    <property type="component" value="Chromosome"/>
</dbReference>
<dbReference type="Pfam" id="PF00015">
    <property type="entry name" value="MCPsignal"/>
    <property type="match status" value="1"/>
</dbReference>
<evidence type="ECO:0000256" key="2">
    <source>
        <dbReference type="ARBA" id="ARBA00022475"/>
    </source>
</evidence>
<evidence type="ECO:0000256" key="6">
    <source>
        <dbReference type="ARBA" id="ARBA00023224"/>
    </source>
</evidence>
<evidence type="ECO:0000256" key="8">
    <source>
        <dbReference type="PROSITE-ProRule" id="PRU00284"/>
    </source>
</evidence>
<evidence type="ECO:0000256" key="4">
    <source>
        <dbReference type="ARBA" id="ARBA00022989"/>
    </source>
</evidence>
<dbReference type="SUPFAM" id="SSF58104">
    <property type="entry name" value="Methyl-accepting chemotaxis protein (MCP) signaling domain"/>
    <property type="match status" value="1"/>
</dbReference>
<dbReference type="PROSITE" id="PS50885">
    <property type="entry name" value="HAMP"/>
    <property type="match status" value="1"/>
</dbReference>
<keyword evidence="2" id="KW-1003">Cell membrane</keyword>
<dbReference type="InterPro" id="IPR004010">
    <property type="entry name" value="Double_Cache_2"/>
</dbReference>
<dbReference type="PROSITE" id="PS50111">
    <property type="entry name" value="CHEMOTAXIS_TRANSDUC_2"/>
    <property type="match status" value="1"/>
</dbReference>
<dbReference type="InterPro" id="IPR033480">
    <property type="entry name" value="sCache_2"/>
</dbReference>
<dbReference type="EMBL" id="CP071446">
    <property type="protein sequence ID" value="QTA37768.1"/>
    <property type="molecule type" value="Genomic_DNA"/>
</dbReference>
<dbReference type="SMART" id="SM00304">
    <property type="entry name" value="HAMP"/>
    <property type="match status" value="1"/>
</dbReference>
<dbReference type="SMART" id="SM01049">
    <property type="entry name" value="Cache_2"/>
    <property type="match status" value="1"/>
</dbReference>
<keyword evidence="5 9" id="KW-0472">Membrane</keyword>
<keyword evidence="4 9" id="KW-1133">Transmembrane helix</keyword>
<feature type="domain" description="HAMP" evidence="11">
    <location>
        <begin position="203"/>
        <end position="255"/>
    </location>
</feature>
<sequence length="560" mass="62686">MKSIVSKFIVILLIVITVIVTVVFFSSYFGLERVFEKYLMRGFVDSVYTVLEKLYEAESKGEISKAQVKQEIISFLEKFRYENGKNYVWINDTNGNIIYHPSIKGNQLNLQDKQGKYIIKDLINVVVKNGEGTIEYYWTKLNDTKLYKKISYGKLFKPYNWIIATGIYSSDLKAAANQVLIPIMYTTLAASIIVISVIFFLGKNIRKETKEIEDFIESVASGNLTEDLHVKRNDEFGRITLHIKEMTKKLRENIQSIQTTSELLEDHSKKLSKSSLELSSVGETTNDKVSEINENIQNISASVEEINSSTEEVASSIQLISNVVQELLKNSNMVLDAASKGKEILLKVDSMVEKNAEMASKTQNIVEELIKRTKNIGEVIQTINTISEQTNLLALNAAIEAARAGEAGKGFAVVADEIRKLAEDSKTATQNIIDILEEVQEYTKMTSDFSQQTVENTLETRNKSSEAEKEFLNIISEIENIVKMVDDLSATTQEQSAAAEEISTAINSAAKAITSVAEDINEIVSLTKKQYNFSNTVDTAAKELLKLSTSLAEIAHKFKT</sequence>
<gene>
    <name evidence="12" type="ORF">JYK00_08575</name>
</gene>
<dbReference type="Gene3D" id="3.30.450.20">
    <property type="entry name" value="PAS domain"/>
    <property type="match status" value="1"/>
</dbReference>
<accession>A0ABX7S5G0</accession>
<evidence type="ECO:0000313" key="13">
    <source>
        <dbReference type="Proteomes" id="UP000671862"/>
    </source>
</evidence>
<name>A0ABX7S5G0_9BACT</name>
<dbReference type="InterPro" id="IPR004089">
    <property type="entry name" value="MCPsignal_dom"/>
</dbReference>
<organism evidence="12 13">
    <name type="scientific">Thermosipho ferrireducens</name>
    <dbReference type="NCBI Taxonomy" id="2571116"/>
    <lineage>
        <taxon>Bacteria</taxon>
        <taxon>Thermotogati</taxon>
        <taxon>Thermotogota</taxon>
        <taxon>Thermotogae</taxon>
        <taxon>Thermotogales</taxon>
        <taxon>Fervidobacteriaceae</taxon>
        <taxon>Thermosipho</taxon>
    </lineage>
</organism>
<reference evidence="12 13" key="1">
    <citation type="submission" date="2021-03" db="EMBL/GenBank/DDBJ databases">
        <title>Thermosipho ferrireducens sp.nov., an anaerobic thermophilic iron-reducing bacterium isolated from a deep-sea hydrothermal sulfide deposits.</title>
        <authorList>
            <person name="Zeng X."/>
            <person name="Chen Y."/>
            <person name="Shao Z."/>
        </authorList>
    </citation>
    <scope>NUCLEOTIDE SEQUENCE [LARGE SCALE GENOMIC DNA]</scope>
    <source>
        <strain evidence="12 13">JL129W03</strain>
    </source>
</reference>
<dbReference type="PRINTS" id="PR00260">
    <property type="entry name" value="CHEMTRNSDUCR"/>
</dbReference>
<evidence type="ECO:0000256" key="7">
    <source>
        <dbReference type="ARBA" id="ARBA00029447"/>
    </source>
</evidence>
<dbReference type="PANTHER" id="PTHR32089:SF112">
    <property type="entry name" value="LYSOZYME-LIKE PROTEIN-RELATED"/>
    <property type="match status" value="1"/>
</dbReference>
<evidence type="ECO:0000256" key="1">
    <source>
        <dbReference type="ARBA" id="ARBA00004651"/>
    </source>
</evidence>
<comment type="subcellular location">
    <subcellularLocation>
        <location evidence="1">Cell membrane</location>
        <topology evidence="1">Multi-pass membrane protein</topology>
    </subcellularLocation>
</comment>
<dbReference type="CDD" id="cd11386">
    <property type="entry name" value="MCP_signal"/>
    <property type="match status" value="1"/>
</dbReference>
<feature type="domain" description="Methyl-accepting transducer" evidence="10">
    <location>
        <begin position="267"/>
        <end position="510"/>
    </location>
</feature>
<evidence type="ECO:0000259" key="11">
    <source>
        <dbReference type="PROSITE" id="PS50885"/>
    </source>
</evidence>
<evidence type="ECO:0000256" key="5">
    <source>
        <dbReference type="ARBA" id="ARBA00023136"/>
    </source>
</evidence>
<proteinExistence type="inferred from homology"/>
<dbReference type="PANTHER" id="PTHR32089">
    <property type="entry name" value="METHYL-ACCEPTING CHEMOTAXIS PROTEIN MCPB"/>
    <property type="match status" value="1"/>
</dbReference>
<dbReference type="Gene3D" id="1.10.287.950">
    <property type="entry name" value="Methyl-accepting chemotaxis protein"/>
    <property type="match status" value="1"/>
</dbReference>